<gene>
    <name evidence="1" type="ORF">SAMN04489740_0836</name>
</gene>
<accession>A0A1H5GSQ2</accession>
<evidence type="ECO:0000313" key="1">
    <source>
        <dbReference type="EMBL" id="SEE18544.1"/>
    </source>
</evidence>
<proteinExistence type="predicted"/>
<dbReference type="EMBL" id="FNTV01000001">
    <property type="protein sequence ID" value="SEE18544.1"/>
    <property type="molecule type" value="Genomic_DNA"/>
</dbReference>
<evidence type="ECO:0000313" key="2">
    <source>
        <dbReference type="Proteomes" id="UP000182725"/>
    </source>
</evidence>
<dbReference type="AlphaFoldDB" id="A0A1H5GSQ2"/>
<name>A0A1H5GSQ2_9MICC</name>
<dbReference type="Proteomes" id="UP000182725">
    <property type="component" value="Unassembled WGS sequence"/>
</dbReference>
<organism evidence="1 2">
    <name type="scientific">Arthrobacter alpinus</name>
    <dbReference type="NCBI Taxonomy" id="656366"/>
    <lineage>
        <taxon>Bacteria</taxon>
        <taxon>Bacillati</taxon>
        <taxon>Actinomycetota</taxon>
        <taxon>Actinomycetes</taxon>
        <taxon>Micrococcales</taxon>
        <taxon>Micrococcaceae</taxon>
        <taxon>Arthrobacter</taxon>
    </lineage>
</organism>
<protein>
    <submittedName>
        <fullName evidence="1">Uncharacterized protein</fullName>
    </submittedName>
</protein>
<reference evidence="1 2" key="1">
    <citation type="submission" date="2016-10" db="EMBL/GenBank/DDBJ databases">
        <authorList>
            <person name="de Groot N.N."/>
        </authorList>
    </citation>
    <scope>NUCLEOTIDE SEQUENCE [LARGE SCALE GENOMIC DNA]</scope>
    <source>
        <strain evidence="1 2">DSM 22274</strain>
    </source>
</reference>
<sequence>MFYVRPCWHNVLVNKFDADNNKILMAIIDAETRHPKPSDGPTKRFPIWNKPLVKVNTIYGHAFGYTHSYGLIGWWDNTGKHHMEWFPADLIQRVKRADWNGTDNEGPIS</sequence>